<dbReference type="AlphaFoldDB" id="A0A1J8R2S2"/>
<dbReference type="EMBL" id="LVVM01001587">
    <property type="protein sequence ID" value="OJA18196.1"/>
    <property type="molecule type" value="Genomic_DNA"/>
</dbReference>
<sequence length="29" mass="3246">MAYTESVTPPFTSVLFLFRTRVGHSVQSS</sequence>
<dbReference type="Proteomes" id="UP000183567">
    <property type="component" value="Unassembled WGS sequence"/>
</dbReference>
<protein>
    <submittedName>
        <fullName evidence="1">Uncharacterized protein</fullName>
    </submittedName>
</protein>
<proteinExistence type="predicted"/>
<organism evidence="1 2">
    <name type="scientific">Rhizopogon vesiculosus</name>
    <dbReference type="NCBI Taxonomy" id="180088"/>
    <lineage>
        <taxon>Eukaryota</taxon>
        <taxon>Fungi</taxon>
        <taxon>Dikarya</taxon>
        <taxon>Basidiomycota</taxon>
        <taxon>Agaricomycotina</taxon>
        <taxon>Agaricomycetes</taxon>
        <taxon>Agaricomycetidae</taxon>
        <taxon>Boletales</taxon>
        <taxon>Suillineae</taxon>
        <taxon>Rhizopogonaceae</taxon>
        <taxon>Rhizopogon</taxon>
    </lineage>
</organism>
<evidence type="ECO:0000313" key="1">
    <source>
        <dbReference type="EMBL" id="OJA18196.1"/>
    </source>
</evidence>
<reference evidence="1 2" key="1">
    <citation type="submission" date="2016-03" db="EMBL/GenBank/DDBJ databases">
        <title>Comparative genomics of the ectomycorrhizal sister species Rhizopogon vinicolor and Rhizopogon vesiculosus (Basidiomycota: Boletales) reveals a divergence of the mating type B locus.</title>
        <authorList>
            <person name="Mujic A.B."/>
            <person name="Kuo A."/>
            <person name="Tritt A."/>
            <person name="Lipzen A."/>
            <person name="Chen C."/>
            <person name="Johnson J."/>
            <person name="Sharma A."/>
            <person name="Barry K."/>
            <person name="Grigoriev I.V."/>
            <person name="Spatafora J.W."/>
        </authorList>
    </citation>
    <scope>NUCLEOTIDE SEQUENCE [LARGE SCALE GENOMIC DNA]</scope>
    <source>
        <strain evidence="1 2">AM-OR11-056</strain>
    </source>
</reference>
<comment type="caution">
    <text evidence="1">The sequence shown here is derived from an EMBL/GenBank/DDBJ whole genome shotgun (WGS) entry which is preliminary data.</text>
</comment>
<accession>A0A1J8R2S2</accession>
<gene>
    <name evidence="1" type="ORF">AZE42_07263</name>
</gene>
<evidence type="ECO:0000313" key="2">
    <source>
        <dbReference type="Proteomes" id="UP000183567"/>
    </source>
</evidence>
<keyword evidence="2" id="KW-1185">Reference proteome</keyword>
<name>A0A1J8R2S2_9AGAM</name>